<dbReference type="Gene3D" id="3.40.50.2300">
    <property type="match status" value="1"/>
</dbReference>
<evidence type="ECO:0000259" key="3">
    <source>
        <dbReference type="PROSITE" id="PS50110"/>
    </source>
</evidence>
<protein>
    <submittedName>
        <fullName evidence="4">DUF3369 domain-containing protein</fullName>
    </submittedName>
</protein>
<sequence length="317" mass="36387">MSDDLLAFADENTPPEQPADPLTKPWYVLVVDDDEDVHQVTRLVLSHFTVEGQPLELLNARDMPTARRLLQENSDIALAILDVVMETDDSGLQLARYIREDLNNHFTRIVLRTGQPGQAPEADVVVRYDINDYKEKTELTTQKLRTLCISSIRSYRDICQIDEHRQGLLRLINTTSEMFESTQLETFASIILEQIMVLLRVRKDALYCQLIQHHPRANDQPEFHVLAASGEHKHLVNRQLDNELSPEILASMREALQEKHSIFAPHSVTGYYRTQSGNENLLYVATGRTLSDLDKELLDLYSRQVALAYEQIQRNQP</sequence>
<proteinExistence type="predicted"/>
<feature type="region of interest" description="Disordered" evidence="2">
    <location>
        <begin position="1"/>
        <end position="21"/>
    </location>
</feature>
<evidence type="ECO:0000256" key="1">
    <source>
        <dbReference type="PROSITE-ProRule" id="PRU00169"/>
    </source>
</evidence>
<dbReference type="SUPFAM" id="SSF52172">
    <property type="entry name" value="CheY-like"/>
    <property type="match status" value="1"/>
</dbReference>
<evidence type="ECO:0000256" key="2">
    <source>
        <dbReference type="SAM" id="MobiDB-lite"/>
    </source>
</evidence>
<dbReference type="EMBL" id="JBHRYR010000002">
    <property type="protein sequence ID" value="MFC3851840.1"/>
    <property type="molecule type" value="Genomic_DNA"/>
</dbReference>
<feature type="domain" description="Response regulatory" evidence="3">
    <location>
        <begin position="27"/>
        <end position="151"/>
    </location>
</feature>
<reference evidence="5" key="1">
    <citation type="journal article" date="2019" name="Int. J. Syst. Evol. Microbiol.">
        <title>The Global Catalogue of Microorganisms (GCM) 10K type strain sequencing project: providing services to taxonomists for standard genome sequencing and annotation.</title>
        <authorList>
            <consortium name="The Broad Institute Genomics Platform"/>
            <consortium name="The Broad Institute Genome Sequencing Center for Infectious Disease"/>
            <person name="Wu L."/>
            <person name="Ma J."/>
        </authorList>
    </citation>
    <scope>NUCLEOTIDE SEQUENCE [LARGE SCALE GENOMIC DNA]</scope>
    <source>
        <strain evidence="5">IBRC 10765</strain>
    </source>
</reference>
<accession>A0ABV7ZUH0</accession>
<dbReference type="Proteomes" id="UP001595617">
    <property type="component" value="Unassembled WGS sequence"/>
</dbReference>
<keyword evidence="1" id="KW-0597">Phosphoprotein</keyword>
<organism evidence="4 5">
    <name type="scientific">Saccharospirillum mangrovi</name>
    <dbReference type="NCBI Taxonomy" id="2161747"/>
    <lineage>
        <taxon>Bacteria</taxon>
        <taxon>Pseudomonadati</taxon>
        <taxon>Pseudomonadota</taxon>
        <taxon>Gammaproteobacteria</taxon>
        <taxon>Oceanospirillales</taxon>
        <taxon>Saccharospirillaceae</taxon>
        <taxon>Saccharospirillum</taxon>
    </lineage>
</organism>
<feature type="modified residue" description="4-aspartylphosphate" evidence="1">
    <location>
        <position position="82"/>
    </location>
</feature>
<keyword evidence="5" id="KW-1185">Reference proteome</keyword>
<evidence type="ECO:0000313" key="4">
    <source>
        <dbReference type="EMBL" id="MFC3851840.1"/>
    </source>
</evidence>
<dbReference type="Pfam" id="PF11849">
    <property type="entry name" value="DUF3369"/>
    <property type="match status" value="1"/>
</dbReference>
<gene>
    <name evidence="4" type="ORF">ACFOOG_03240</name>
</gene>
<comment type="caution">
    <text evidence="4">The sequence shown here is derived from an EMBL/GenBank/DDBJ whole genome shotgun (WGS) entry which is preliminary data.</text>
</comment>
<dbReference type="PROSITE" id="PS50110">
    <property type="entry name" value="RESPONSE_REGULATORY"/>
    <property type="match status" value="1"/>
</dbReference>
<dbReference type="InterPro" id="IPR001789">
    <property type="entry name" value="Sig_transdc_resp-reg_receiver"/>
</dbReference>
<dbReference type="InterPro" id="IPR021800">
    <property type="entry name" value="DUF3369"/>
</dbReference>
<dbReference type="RefSeq" id="WP_380693304.1">
    <property type="nucleotide sequence ID" value="NZ_JBHRYR010000002.1"/>
</dbReference>
<evidence type="ECO:0000313" key="5">
    <source>
        <dbReference type="Proteomes" id="UP001595617"/>
    </source>
</evidence>
<dbReference type="InterPro" id="IPR011006">
    <property type="entry name" value="CheY-like_superfamily"/>
</dbReference>
<name>A0ABV7ZUH0_9GAMM</name>